<dbReference type="Gene3D" id="3.30.70.270">
    <property type="match status" value="1"/>
</dbReference>
<dbReference type="OrthoDB" id="9812358at2"/>
<reference evidence="5 6" key="1">
    <citation type="submission" date="2019-09" db="EMBL/GenBank/DDBJ databases">
        <authorList>
            <person name="Chandra G."/>
            <person name="Truman W A."/>
        </authorList>
    </citation>
    <scope>NUCLEOTIDE SEQUENCE [LARGE SCALE GENOMIC DNA]</scope>
    <source>
        <strain evidence="5">PS880</strain>
    </source>
</reference>
<evidence type="ECO:0000256" key="2">
    <source>
        <dbReference type="ARBA" id="ARBA00034247"/>
    </source>
</evidence>
<dbReference type="SUPFAM" id="SSF55073">
    <property type="entry name" value="Nucleotide cyclase"/>
    <property type="match status" value="1"/>
</dbReference>
<dbReference type="GO" id="GO:1902201">
    <property type="term" value="P:negative regulation of bacterial-type flagellum-dependent cell motility"/>
    <property type="evidence" value="ECO:0007669"/>
    <property type="project" value="TreeGrafter"/>
</dbReference>
<dbReference type="EC" id="2.7.7.65" evidence="1"/>
<name>A0A5E7KNT4_PSEFL</name>
<dbReference type="GO" id="GO:0043709">
    <property type="term" value="P:cell adhesion involved in single-species biofilm formation"/>
    <property type="evidence" value="ECO:0007669"/>
    <property type="project" value="TreeGrafter"/>
</dbReference>
<dbReference type="InterPro" id="IPR000160">
    <property type="entry name" value="GGDEF_dom"/>
</dbReference>
<dbReference type="AlphaFoldDB" id="A0A5E7KNT4"/>
<feature type="domain" description="GGDEF" evidence="4">
    <location>
        <begin position="74"/>
        <end position="196"/>
    </location>
</feature>
<accession>A0A5E7KNT4</accession>
<dbReference type="GO" id="GO:0005886">
    <property type="term" value="C:plasma membrane"/>
    <property type="evidence" value="ECO:0007669"/>
    <property type="project" value="TreeGrafter"/>
</dbReference>
<evidence type="ECO:0000256" key="1">
    <source>
        <dbReference type="ARBA" id="ARBA00012528"/>
    </source>
</evidence>
<proteinExistence type="predicted"/>
<evidence type="ECO:0000313" key="5">
    <source>
        <dbReference type="EMBL" id="VVP01098.1"/>
    </source>
</evidence>
<protein>
    <recommendedName>
        <fullName evidence="1">diguanylate cyclase</fullName>
        <ecNumber evidence="1">2.7.7.65</ecNumber>
    </recommendedName>
</protein>
<dbReference type="NCBIfam" id="TIGR00254">
    <property type="entry name" value="GGDEF"/>
    <property type="match status" value="1"/>
</dbReference>
<dbReference type="InterPro" id="IPR050469">
    <property type="entry name" value="Diguanylate_Cyclase"/>
</dbReference>
<dbReference type="EMBL" id="CABVIH010000013">
    <property type="protein sequence ID" value="VVP01098.1"/>
    <property type="molecule type" value="Genomic_DNA"/>
</dbReference>
<dbReference type="Pfam" id="PF00990">
    <property type="entry name" value="GGDEF"/>
    <property type="match status" value="1"/>
</dbReference>
<sequence>MLIPGKPVKPGAGGVPSRSPQEEREWLRDLARKAEQELSGVQMASMDELTLLPNRHGFATLAEQGLDACQRLEKPATLLLFNLDDFKRLHYLYGSAASDKALKIFADVLRIAFRESDVIGRLGSDKFVALLTGSGTVELDAIKARLEEILAERNAAAHRANDLRFSLGQIEFDPLRHDSIEGLLDEADEFTWQTTD</sequence>
<dbReference type="GO" id="GO:0052621">
    <property type="term" value="F:diguanylate cyclase activity"/>
    <property type="evidence" value="ECO:0007669"/>
    <property type="project" value="UniProtKB-EC"/>
</dbReference>
<dbReference type="PROSITE" id="PS50887">
    <property type="entry name" value="GGDEF"/>
    <property type="match status" value="1"/>
</dbReference>
<dbReference type="SMART" id="SM00267">
    <property type="entry name" value="GGDEF"/>
    <property type="match status" value="1"/>
</dbReference>
<dbReference type="CDD" id="cd01949">
    <property type="entry name" value="GGDEF"/>
    <property type="match status" value="1"/>
</dbReference>
<dbReference type="RefSeq" id="WP_150780220.1">
    <property type="nucleotide sequence ID" value="NZ_CABVIH010000013.1"/>
</dbReference>
<dbReference type="InterPro" id="IPR029787">
    <property type="entry name" value="Nucleotide_cyclase"/>
</dbReference>
<dbReference type="InterPro" id="IPR043128">
    <property type="entry name" value="Rev_trsase/Diguanyl_cyclase"/>
</dbReference>
<comment type="catalytic activity">
    <reaction evidence="2">
        <text>2 GTP = 3',3'-c-di-GMP + 2 diphosphate</text>
        <dbReference type="Rhea" id="RHEA:24898"/>
        <dbReference type="ChEBI" id="CHEBI:33019"/>
        <dbReference type="ChEBI" id="CHEBI:37565"/>
        <dbReference type="ChEBI" id="CHEBI:58805"/>
        <dbReference type="EC" id="2.7.7.65"/>
    </reaction>
</comment>
<feature type="region of interest" description="Disordered" evidence="3">
    <location>
        <begin position="1"/>
        <end position="22"/>
    </location>
</feature>
<feature type="compositionally biased region" description="Low complexity" evidence="3">
    <location>
        <begin position="1"/>
        <end position="10"/>
    </location>
</feature>
<evidence type="ECO:0000256" key="3">
    <source>
        <dbReference type="SAM" id="MobiDB-lite"/>
    </source>
</evidence>
<organism evidence="5 6">
    <name type="scientific">Pseudomonas fluorescens</name>
    <dbReference type="NCBI Taxonomy" id="294"/>
    <lineage>
        <taxon>Bacteria</taxon>
        <taxon>Pseudomonadati</taxon>
        <taxon>Pseudomonadota</taxon>
        <taxon>Gammaproteobacteria</taxon>
        <taxon>Pseudomonadales</taxon>
        <taxon>Pseudomonadaceae</taxon>
        <taxon>Pseudomonas</taxon>
    </lineage>
</organism>
<gene>
    <name evidence="5" type="ORF">PS880_02817</name>
</gene>
<dbReference type="Proteomes" id="UP000375525">
    <property type="component" value="Unassembled WGS sequence"/>
</dbReference>
<dbReference type="PANTHER" id="PTHR45138:SF9">
    <property type="entry name" value="DIGUANYLATE CYCLASE DGCM-RELATED"/>
    <property type="match status" value="1"/>
</dbReference>
<evidence type="ECO:0000259" key="4">
    <source>
        <dbReference type="PROSITE" id="PS50887"/>
    </source>
</evidence>
<evidence type="ECO:0000313" key="6">
    <source>
        <dbReference type="Proteomes" id="UP000375525"/>
    </source>
</evidence>
<dbReference type="PANTHER" id="PTHR45138">
    <property type="entry name" value="REGULATORY COMPONENTS OF SENSORY TRANSDUCTION SYSTEM"/>
    <property type="match status" value="1"/>
</dbReference>